<feature type="domain" description="PSP1 C-terminal" evidence="3">
    <location>
        <begin position="152"/>
        <end position="237"/>
    </location>
</feature>
<evidence type="ECO:0000259" key="3">
    <source>
        <dbReference type="PROSITE" id="PS51411"/>
    </source>
</evidence>
<evidence type="ECO:0000313" key="5">
    <source>
        <dbReference type="Proteomes" id="UP000247612"/>
    </source>
</evidence>
<dbReference type="OrthoDB" id="9779344at2"/>
<accession>A0A318KKF9</accession>
<dbReference type="STRING" id="1034346.GCA_000313565_03145"/>
<sequence>MSEENEKKVTENKKRPNHNRHRQNKENKKKNEEAVNESIKTEQPKNTQDTKKTSHKNETNSEPVKKEAVKKEVHQQENRPRENKPAGKTIHYDYIAFVCFKESKKIYTFGTNDGSLKVNDSVVVETVRGLEVGEIVKESRAFCEVPTDLEIKPILRKATPKDLKDIENNVKAAKEALKVCEAAINRLNLDMRLIDAEYTLDRSKIIFVYVADDRVDFRDLLKDLATQFKCRIELRQIGPRNKAKIVGGLGACGMETCCSRFMNDFDVVSINMAKNQLLALNVQKLSGQCGKLMCCLKFEDSQYKQMREGLPKMNSQIEYKGNRYRITSLNVLLKQVKIENKEDVQFLDFSELWPEIDWSKR</sequence>
<keyword evidence="1" id="KW-0175">Coiled coil</keyword>
<dbReference type="InterPro" id="IPR007557">
    <property type="entry name" value="PSP1_C"/>
</dbReference>
<evidence type="ECO:0000313" key="4">
    <source>
        <dbReference type="EMBL" id="PXX75291.1"/>
    </source>
</evidence>
<dbReference type="GO" id="GO:0005737">
    <property type="term" value="C:cytoplasm"/>
    <property type="evidence" value="ECO:0007669"/>
    <property type="project" value="TreeGrafter"/>
</dbReference>
<dbReference type="AlphaFoldDB" id="A0A318KKF9"/>
<evidence type="ECO:0000256" key="1">
    <source>
        <dbReference type="SAM" id="Coils"/>
    </source>
</evidence>
<dbReference type="Proteomes" id="UP000247612">
    <property type="component" value="Unassembled WGS sequence"/>
</dbReference>
<reference evidence="4 5" key="1">
    <citation type="submission" date="2018-05" db="EMBL/GenBank/DDBJ databases">
        <title>Genomic Encyclopedia of Type Strains, Phase IV (KMG-IV): sequencing the most valuable type-strain genomes for metagenomic binning, comparative biology and taxonomic classification.</title>
        <authorList>
            <person name="Goeker M."/>
        </authorList>
    </citation>
    <scope>NUCLEOTIDE SEQUENCE [LARGE SCALE GENOMIC DNA]</scope>
    <source>
        <strain evidence="4 5">JC118</strain>
    </source>
</reference>
<dbReference type="PROSITE" id="PS51411">
    <property type="entry name" value="PSP1_C"/>
    <property type="match status" value="1"/>
</dbReference>
<organism evidence="4 5">
    <name type="scientific">Dielma fastidiosa</name>
    <dbReference type="NCBI Taxonomy" id="1034346"/>
    <lineage>
        <taxon>Bacteria</taxon>
        <taxon>Bacillati</taxon>
        <taxon>Bacillota</taxon>
        <taxon>Erysipelotrichia</taxon>
        <taxon>Erysipelotrichales</taxon>
        <taxon>Erysipelotrichaceae</taxon>
        <taxon>Dielma</taxon>
    </lineage>
</organism>
<keyword evidence="5" id="KW-1185">Reference proteome</keyword>
<protein>
    <submittedName>
        <fullName evidence="4">Cell fate regulator YaaT (PSP1 superfamily)</fullName>
    </submittedName>
</protein>
<gene>
    <name evidence="4" type="ORF">DES51_11821</name>
</gene>
<feature type="compositionally biased region" description="Basic and acidic residues" evidence="2">
    <location>
        <begin position="24"/>
        <end position="85"/>
    </location>
</feature>
<feature type="region of interest" description="Disordered" evidence="2">
    <location>
        <begin position="1"/>
        <end position="86"/>
    </location>
</feature>
<dbReference type="Pfam" id="PF04468">
    <property type="entry name" value="PSP1"/>
    <property type="match status" value="1"/>
</dbReference>
<name>A0A318KKF9_9FIRM</name>
<dbReference type="PANTHER" id="PTHR43830:SF3">
    <property type="entry name" value="PROTEIN PSP1"/>
    <property type="match status" value="1"/>
</dbReference>
<proteinExistence type="predicted"/>
<comment type="caution">
    <text evidence="4">The sequence shown here is derived from an EMBL/GenBank/DDBJ whole genome shotgun (WGS) entry which is preliminary data.</text>
</comment>
<dbReference type="NCBIfam" id="NF041131">
    <property type="entry name" value="RicT_YaaT_fam"/>
    <property type="match status" value="1"/>
</dbReference>
<dbReference type="RefSeq" id="WP_022939423.1">
    <property type="nucleotide sequence ID" value="NZ_CABKRQ010000009.1"/>
</dbReference>
<feature type="compositionally biased region" description="Basic and acidic residues" evidence="2">
    <location>
        <begin position="1"/>
        <end position="14"/>
    </location>
</feature>
<evidence type="ECO:0000256" key="2">
    <source>
        <dbReference type="SAM" id="MobiDB-lite"/>
    </source>
</evidence>
<dbReference type="InterPro" id="IPR047767">
    <property type="entry name" value="PSP1-like"/>
</dbReference>
<feature type="coiled-coil region" evidence="1">
    <location>
        <begin position="163"/>
        <end position="190"/>
    </location>
</feature>
<dbReference type="EMBL" id="QJKH01000018">
    <property type="protein sequence ID" value="PXX75291.1"/>
    <property type="molecule type" value="Genomic_DNA"/>
</dbReference>
<dbReference type="PANTHER" id="PTHR43830">
    <property type="entry name" value="PROTEIN PSP1"/>
    <property type="match status" value="1"/>
</dbReference>